<evidence type="ECO:0000313" key="8">
    <source>
        <dbReference type="EMBL" id="EMI25296.1"/>
    </source>
</evidence>
<comment type="similarity">
    <text evidence="2 6">Belongs to the FKBP-type PPIase family.</text>
</comment>
<evidence type="ECO:0000259" key="7">
    <source>
        <dbReference type="PROSITE" id="PS50059"/>
    </source>
</evidence>
<accession>M5S1J8</accession>
<keyword evidence="3 5" id="KW-0697">Rotamase</keyword>
<dbReference type="Gene3D" id="3.10.50.40">
    <property type="match status" value="1"/>
</dbReference>
<proteinExistence type="inferred from homology"/>
<dbReference type="EC" id="5.2.1.8" evidence="6"/>
<dbReference type="PANTHER" id="PTHR43811">
    <property type="entry name" value="FKBP-TYPE PEPTIDYL-PROLYL CIS-TRANS ISOMERASE FKPA"/>
    <property type="match status" value="1"/>
</dbReference>
<dbReference type="InterPro" id="IPR001179">
    <property type="entry name" value="PPIase_FKBP_dom"/>
</dbReference>
<dbReference type="Proteomes" id="UP000011996">
    <property type="component" value="Unassembled WGS sequence"/>
</dbReference>
<evidence type="ECO:0000256" key="5">
    <source>
        <dbReference type="PROSITE-ProRule" id="PRU00277"/>
    </source>
</evidence>
<gene>
    <name evidence="8" type="ORF">RESH_04121</name>
</gene>
<evidence type="ECO:0000256" key="3">
    <source>
        <dbReference type="ARBA" id="ARBA00023110"/>
    </source>
</evidence>
<evidence type="ECO:0000256" key="6">
    <source>
        <dbReference type="RuleBase" id="RU003915"/>
    </source>
</evidence>
<dbReference type="InterPro" id="IPR046357">
    <property type="entry name" value="PPIase_dom_sf"/>
</dbReference>
<dbReference type="OrthoDB" id="280278at2"/>
<dbReference type="STRING" id="1263868.RESH_04121"/>
<evidence type="ECO:0000256" key="1">
    <source>
        <dbReference type="ARBA" id="ARBA00000971"/>
    </source>
</evidence>
<evidence type="ECO:0000256" key="2">
    <source>
        <dbReference type="ARBA" id="ARBA00006577"/>
    </source>
</evidence>
<feature type="domain" description="PPIase FKBP-type" evidence="7">
    <location>
        <begin position="23"/>
        <end position="110"/>
    </location>
</feature>
<evidence type="ECO:0000313" key="9">
    <source>
        <dbReference type="Proteomes" id="UP000011996"/>
    </source>
</evidence>
<comment type="caution">
    <text evidence="8">The sequence shown here is derived from an EMBL/GenBank/DDBJ whole genome shotgun (WGS) entry which is preliminary data.</text>
</comment>
<dbReference type="EMBL" id="ANOF01000128">
    <property type="protein sequence ID" value="EMI25296.1"/>
    <property type="molecule type" value="Genomic_DNA"/>
</dbReference>
<dbReference type="RefSeq" id="WP_008669160.1">
    <property type="nucleotide sequence ID" value="NZ_ANOF01000128.1"/>
</dbReference>
<protein>
    <recommendedName>
        <fullName evidence="6">Peptidyl-prolyl cis-trans isomerase</fullName>
        <ecNumber evidence="6">5.2.1.8</ecNumber>
    </recommendedName>
</protein>
<dbReference type="AlphaFoldDB" id="M5S1J8"/>
<dbReference type="SUPFAM" id="SSF54534">
    <property type="entry name" value="FKBP-like"/>
    <property type="match status" value="1"/>
</dbReference>
<dbReference type="GO" id="GO:0003755">
    <property type="term" value="F:peptidyl-prolyl cis-trans isomerase activity"/>
    <property type="evidence" value="ECO:0007669"/>
    <property type="project" value="UniProtKB-UniRule"/>
</dbReference>
<evidence type="ECO:0000256" key="4">
    <source>
        <dbReference type="ARBA" id="ARBA00023235"/>
    </source>
</evidence>
<dbReference type="PROSITE" id="PS50059">
    <property type="entry name" value="FKBP_PPIASE"/>
    <property type="match status" value="1"/>
</dbReference>
<reference evidence="8 9" key="1">
    <citation type="journal article" date="2013" name="Mar. Genomics">
        <title>Expression of sulfatases in Rhodopirellula baltica and the diversity of sulfatases in the genus Rhodopirellula.</title>
        <authorList>
            <person name="Wegner C.E."/>
            <person name="Richter-Heitmann T."/>
            <person name="Klindworth A."/>
            <person name="Klockow C."/>
            <person name="Richter M."/>
            <person name="Achstetter T."/>
            <person name="Glockner F.O."/>
            <person name="Harder J."/>
        </authorList>
    </citation>
    <scope>NUCLEOTIDE SEQUENCE [LARGE SCALE GENOMIC DNA]</scope>
    <source>
        <strain evidence="8 9">SH398</strain>
    </source>
</reference>
<dbReference type="PATRIC" id="fig|1263868.3.peg.4465"/>
<name>M5S1J8_9BACT</name>
<sequence length="127" mass="14174">MKPPRSLKITDNEIGSGRPCVPGDLAICHCVCTRRKGDVLFASDPDSPYLIRVGGRDCYAGIEYGLLGMRIGGRRTVVAPPNLIYDERKTYPDLPANSLLVYELQLIDLPEKWDPEMERRLAARAES</sequence>
<dbReference type="PANTHER" id="PTHR43811:SF19">
    <property type="entry name" value="39 KDA FK506-BINDING NUCLEAR PROTEIN"/>
    <property type="match status" value="1"/>
</dbReference>
<keyword evidence="4 5" id="KW-0413">Isomerase</keyword>
<comment type="catalytic activity">
    <reaction evidence="1 5 6">
        <text>[protein]-peptidylproline (omega=180) = [protein]-peptidylproline (omega=0)</text>
        <dbReference type="Rhea" id="RHEA:16237"/>
        <dbReference type="Rhea" id="RHEA-COMP:10747"/>
        <dbReference type="Rhea" id="RHEA-COMP:10748"/>
        <dbReference type="ChEBI" id="CHEBI:83833"/>
        <dbReference type="ChEBI" id="CHEBI:83834"/>
        <dbReference type="EC" id="5.2.1.8"/>
    </reaction>
</comment>
<organism evidence="8 9">
    <name type="scientific">Rhodopirellula europaea SH398</name>
    <dbReference type="NCBI Taxonomy" id="1263868"/>
    <lineage>
        <taxon>Bacteria</taxon>
        <taxon>Pseudomonadati</taxon>
        <taxon>Planctomycetota</taxon>
        <taxon>Planctomycetia</taxon>
        <taxon>Pirellulales</taxon>
        <taxon>Pirellulaceae</taxon>
        <taxon>Rhodopirellula</taxon>
    </lineage>
</organism>
<dbReference type="Pfam" id="PF00254">
    <property type="entry name" value="FKBP_C"/>
    <property type="match status" value="1"/>
</dbReference>